<dbReference type="Pfam" id="PF05773">
    <property type="entry name" value="RWD"/>
    <property type="match status" value="1"/>
</dbReference>
<dbReference type="PhylomeDB" id="A0A0G4EAS4"/>
<dbReference type="PROSITE" id="PS50089">
    <property type="entry name" value="ZF_RING_2"/>
    <property type="match status" value="1"/>
</dbReference>
<keyword evidence="6" id="KW-0677">Repeat</keyword>
<dbReference type="CDD" id="cd20336">
    <property type="entry name" value="Rcat_RBR"/>
    <property type="match status" value="1"/>
</dbReference>
<dbReference type="InterPro" id="IPR013083">
    <property type="entry name" value="Znf_RING/FYVE/PHD"/>
</dbReference>
<dbReference type="SMART" id="SM00184">
    <property type="entry name" value="RING"/>
    <property type="match status" value="2"/>
</dbReference>
<proteinExistence type="inferred from homology"/>
<dbReference type="PROSITE" id="PS00518">
    <property type="entry name" value="ZF_RING_1"/>
    <property type="match status" value="1"/>
</dbReference>
<dbReference type="InParanoid" id="A0A0G4EAS4"/>
<feature type="domain" description="RING-type" evidence="15">
    <location>
        <begin position="280"/>
        <end position="514"/>
    </location>
</feature>
<dbReference type="InterPro" id="IPR044066">
    <property type="entry name" value="TRIAD_supradom"/>
</dbReference>
<evidence type="ECO:0000256" key="12">
    <source>
        <dbReference type="SAM" id="MobiDB-lite"/>
    </source>
</evidence>
<evidence type="ECO:0000313" key="16">
    <source>
        <dbReference type="EMBL" id="CEL92756.1"/>
    </source>
</evidence>
<dbReference type="EC" id="2.3.2.31" evidence="3"/>
<comment type="catalytic activity">
    <reaction evidence="1">
        <text>[E2 ubiquitin-conjugating enzyme]-S-ubiquitinyl-L-cysteine + [acceptor protein]-L-lysine = [E2 ubiquitin-conjugating enzyme]-L-cysteine + [acceptor protein]-N(6)-ubiquitinyl-L-lysine.</text>
        <dbReference type="EC" id="2.3.2.31"/>
    </reaction>
</comment>
<keyword evidence="9" id="KW-0862">Zinc</keyword>
<comment type="similarity">
    <text evidence="10">Belongs to the RBR family. RNF14 subfamily.</text>
</comment>
<evidence type="ECO:0000256" key="11">
    <source>
        <dbReference type="PROSITE-ProRule" id="PRU00175"/>
    </source>
</evidence>
<keyword evidence="8" id="KW-0833">Ubl conjugation pathway</keyword>
<dbReference type="SUPFAM" id="SSF57850">
    <property type="entry name" value="RING/U-box"/>
    <property type="match status" value="4"/>
</dbReference>
<dbReference type="CDD" id="cd20341">
    <property type="entry name" value="BRcat_RBR_RNF14"/>
    <property type="match status" value="1"/>
</dbReference>
<feature type="compositionally biased region" description="Basic residues" evidence="12">
    <location>
        <begin position="587"/>
        <end position="597"/>
    </location>
</feature>
<dbReference type="SUPFAM" id="SSF54495">
    <property type="entry name" value="UBC-like"/>
    <property type="match status" value="1"/>
</dbReference>
<dbReference type="VEuPathDB" id="CryptoDB:Vbra_1966"/>
<evidence type="ECO:0000256" key="4">
    <source>
        <dbReference type="ARBA" id="ARBA00022679"/>
    </source>
</evidence>
<dbReference type="FunFam" id="3.30.40.10:FF:000137">
    <property type="entry name" value="RanBP-type and C3HC4-type zinc finger-containing protein 1"/>
    <property type="match status" value="1"/>
</dbReference>
<keyword evidence="17" id="KW-1185">Reference proteome</keyword>
<dbReference type="InterPro" id="IPR001841">
    <property type="entry name" value="Znf_RING"/>
</dbReference>
<evidence type="ECO:0000256" key="1">
    <source>
        <dbReference type="ARBA" id="ARBA00001798"/>
    </source>
</evidence>
<dbReference type="GO" id="GO:0008270">
    <property type="term" value="F:zinc ion binding"/>
    <property type="evidence" value="ECO:0007669"/>
    <property type="project" value="UniProtKB-KW"/>
</dbReference>
<evidence type="ECO:0000256" key="5">
    <source>
        <dbReference type="ARBA" id="ARBA00022723"/>
    </source>
</evidence>
<dbReference type="InterPro" id="IPR006575">
    <property type="entry name" value="RWD_dom"/>
</dbReference>
<gene>
    <name evidence="16" type="ORF">Vbra_1966</name>
</gene>
<evidence type="ECO:0000256" key="7">
    <source>
        <dbReference type="ARBA" id="ARBA00022771"/>
    </source>
</evidence>
<sequence>MAKRQTVWVPKSKTALPQDSHKDKKTDEPIPVTDEPPPSDELQNEEREDIVLDEGEREANERAQEDEIMALESIYMEAFKAISTDKSPRVFQLDVEVTFPDAPSSADAPSDEAIDVIARFEEPSAQHHPNYAGDEDHPDRLRIEQQDVPIGRVRFLPPLSLHIVMPPAYPSRRSPFFTLSAMWIDKGAVGRLCRRLDQLWEEEGPGSPIVFTWANFLSTDSMGYLSMGRLIVIAPLREEGGDGHTTGDPRAMQECADVGVCVEELLRYDASREDVEYRSTKHTCMICFDVMLGERMDRLPGCRHAYCTQCLAGLVKTHVKDGAINLLRCPEPSCGRSIDPEVLHRLLDEDEYERWQRLSLQKALDGMGDLVYCPRCEAHRNENTAVLEDADHLARCPKCHFAFCGICRAEWHPGTACLDPEQLLEVLEARSKGDKAYGEEVLRREQNLKQEAESLKTIKREARQCPTCGMAIYKTEGCNKMKCEQCYTNFCWKCLQPISGYEHFANNPNCNLFDMEEIERWNRMMRGLNHPRGPLGRPVVRRHPQFEDDDDDEDDDDEDWELMDDDDDEDDGDGDGDGDGRPEGRLRAPRRPRRGHRAAGMMLRIRQCPQCHSRNQKQGANNHIICWACRANFCYLCGARLQGKGAIGAHFGLGARCRQHTND</sequence>
<dbReference type="Gene3D" id="1.20.120.1750">
    <property type="match status" value="2"/>
</dbReference>
<dbReference type="STRING" id="1169540.A0A0G4EAS4"/>
<evidence type="ECO:0000259" key="13">
    <source>
        <dbReference type="PROSITE" id="PS50089"/>
    </source>
</evidence>
<keyword evidence="4" id="KW-0808">Transferase</keyword>
<dbReference type="GO" id="GO:0016567">
    <property type="term" value="P:protein ubiquitination"/>
    <property type="evidence" value="ECO:0007669"/>
    <property type="project" value="InterPro"/>
</dbReference>
<name>A0A0G4EAS4_VITBC</name>
<dbReference type="PROSITE" id="PS51873">
    <property type="entry name" value="TRIAD"/>
    <property type="match status" value="1"/>
</dbReference>
<dbReference type="InterPro" id="IPR016135">
    <property type="entry name" value="UBQ-conjugating_enzyme/RWD"/>
</dbReference>
<feature type="compositionally biased region" description="Basic and acidic residues" evidence="12">
    <location>
        <begin position="19"/>
        <end position="28"/>
    </location>
</feature>
<keyword evidence="7 11" id="KW-0863">Zinc-finger</keyword>
<evidence type="ECO:0000313" key="17">
    <source>
        <dbReference type="Proteomes" id="UP000041254"/>
    </source>
</evidence>
<evidence type="ECO:0000259" key="14">
    <source>
        <dbReference type="PROSITE" id="PS50908"/>
    </source>
</evidence>
<evidence type="ECO:0000256" key="8">
    <source>
        <dbReference type="ARBA" id="ARBA00022786"/>
    </source>
</evidence>
<protein>
    <recommendedName>
        <fullName evidence="3">RBR-type E3 ubiquitin transferase</fullName>
        <ecNumber evidence="3">2.3.2.31</ecNumber>
    </recommendedName>
</protein>
<feature type="compositionally biased region" description="Acidic residues" evidence="12">
    <location>
        <begin position="42"/>
        <end position="56"/>
    </location>
</feature>
<dbReference type="Gene3D" id="3.10.110.10">
    <property type="entry name" value="Ubiquitin Conjugating Enzyme"/>
    <property type="match status" value="1"/>
</dbReference>
<feature type="region of interest" description="Disordered" evidence="12">
    <location>
        <begin position="530"/>
        <end position="598"/>
    </location>
</feature>
<evidence type="ECO:0000256" key="6">
    <source>
        <dbReference type="ARBA" id="ARBA00022737"/>
    </source>
</evidence>
<keyword evidence="5" id="KW-0479">Metal-binding</keyword>
<dbReference type="OrthoDB" id="297477at2759"/>
<dbReference type="Pfam" id="PF22191">
    <property type="entry name" value="IBR_1"/>
    <property type="match status" value="1"/>
</dbReference>
<dbReference type="Gene3D" id="3.30.40.10">
    <property type="entry name" value="Zinc/RING finger domain, C3HC4 (zinc finger)"/>
    <property type="match status" value="1"/>
</dbReference>
<feature type="domain" description="RING-type" evidence="13">
    <location>
        <begin position="284"/>
        <end position="330"/>
    </location>
</feature>
<dbReference type="AlphaFoldDB" id="A0A0G4EAS4"/>
<dbReference type="OMA" id="DFIRLPC"/>
<dbReference type="PROSITE" id="PS50908">
    <property type="entry name" value="RWD"/>
    <property type="match status" value="1"/>
</dbReference>
<accession>A0A0G4EAS4</accession>
<dbReference type="PANTHER" id="PTHR11685">
    <property type="entry name" value="RBR FAMILY RING FINGER AND IBR DOMAIN-CONTAINING"/>
    <property type="match status" value="1"/>
</dbReference>
<dbReference type="SMART" id="SM00591">
    <property type="entry name" value="RWD"/>
    <property type="match status" value="1"/>
</dbReference>
<dbReference type="GO" id="GO:0061630">
    <property type="term" value="F:ubiquitin protein ligase activity"/>
    <property type="evidence" value="ECO:0007669"/>
    <property type="project" value="UniProtKB-EC"/>
</dbReference>
<evidence type="ECO:0000256" key="3">
    <source>
        <dbReference type="ARBA" id="ARBA00012251"/>
    </source>
</evidence>
<evidence type="ECO:0000256" key="10">
    <source>
        <dbReference type="ARBA" id="ARBA00044508"/>
    </source>
</evidence>
<dbReference type="InterPro" id="IPR002867">
    <property type="entry name" value="IBR_dom"/>
</dbReference>
<dbReference type="EMBL" id="CDMY01000104">
    <property type="protein sequence ID" value="CEL92756.1"/>
    <property type="molecule type" value="Genomic_DNA"/>
</dbReference>
<comment type="pathway">
    <text evidence="2">Protein modification; protein ubiquitination.</text>
</comment>
<feature type="compositionally biased region" description="Acidic residues" evidence="12">
    <location>
        <begin position="547"/>
        <end position="577"/>
    </location>
</feature>
<evidence type="ECO:0000259" key="15">
    <source>
        <dbReference type="PROSITE" id="PS51873"/>
    </source>
</evidence>
<dbReference type="InterPro" id="IPR047548">
    <property type="entry name" value="Rcat_RBR_RNF14"/>
</dbReference>
<dbReference type="Pfam" id="PF01485">
    <property type="entry name" value="IBR"/>
    <property type="match status" value="1"/>
</dbReference>
<feature type="region of interest" description="Disordered" evidence="12">
    <location>
        <begin position="1"/>
        <end position="63"/>
    </location>
</feature>
<dbReference type="SMART" id="SM00647">
    <property type="entry name" value="IBR"/>
    <property type="match status" value="2"/>
</dbReference>
<dbReference type="CDD" id="cd20354">
    <property type="entry name" value="Rcat_RBR_RNF14"/>
    <property type="match status" value="1"/>
</dbReference>
<dbReference type="InterPro" id="IPR017907">
    <property type="entry name" value="Znf_RING_CS"/>
</dbReference>
<dbReference type="CDD" id="cd23820">
    <property type="entry name" value="RWD_RNF14"/>
    <property type="match status" value="1"/>
</dbReference>
<dbReference type="Proteomes" id="UP000041254">
    <property type="component" value="Unassembled WGS sequence"/>
</dbReference>
<feature type="domain" description="RWD" evidence="14">
    <location>
        <begin position="66"/>
        <end position="224"/>
    </location>
</feature>
<evidence type="ECO:0000256" key="2">
    <source>
        <dbReference type="ARBA" id="ARBA00004906"/>
    </source>
</evidence>
<dbReference type="InterPro" id="IPR031127">
    <property type="entry name" value="E3_UB_ligase_RBR"/>
</dbReference>
<reference evidence="16 17" key="1">
    <citation type="submission" date="2014-11" db="EMBL/GenBank/DDBJ databases">
        <authorList>
            <person name="Zhu J."/>
            <person name="Qi W."/>
            <person name="Song R."/>
        </authorList>
    </citation>
    <scope>NUCLEOTIDE SEQUENCE [LARGE SCALE GENOMIC DNA]</scope>
</reference>
<evidence type="ECO:0000256" key="9">
    <source>
        <dbReference type="ARBA" id="ARBA00022833"/>
    </source>
</evidence>
<organism evidence="16 17">
    <name type="scientific">Vitrella brassicaformis (strain CCMP3155)</name>
    <dbReference type="NCBI Taxonomy" id="1169540"/>
    <lineage>
        <taxon>Eukaryota</taxon>
        <taxon>Sar</taxon>
        <taxon>Alveolata</taxon>
        <taxon>Colpodellida</taxon>
        <taxon>Vitrellaceae</taxon>
        <taxon>Vitrella</taxon>
    </lineage>
</organism>